<feature type="compositionally biased region" description="Polar residues" evidence="2">
    <location>
        <begin position="966"/>
        <end position="976"/>
    </location>
</feature>
<dbReference type="EMBL" id="MU151099">
    <property type="protein sequence ID" value="KAF9450695.1"/>
    <property type="molecule type" value="Genomic_DNA"/>
</dbReference>
<reference evidence="3" key="1">
    <citation type="submission" date="2020-11" db="EMBL/GenBank/DDBJ databases">
        <authorList>
            <consortium name="DOE Joint Genome Institute"/>
            <person name="Ahrendt S."/>
            <person name="Riley R."/>
            <person name="Andreopoulos W."/>
            <person name="Labutti K."/>
            <person name="Pangilinan J."/>
            <person name="Ruiz-Duenas F.J."/>
            <person name="Barrasa J.M."/>
            <person name="Sanchez-Garcia M."/>
            <person name="Camarero S."/>
            <person name="Miyauchi S."/>
            <person name="Serrano A."/>
            <person name="Linde D."/>
            <person name="Babiker R."/>
            <person name="Drula E."/>
            <person name="Ayuso-Fernandez I."/>
            <person name="Pacheco R."/>
            <person name="Padilla G."/>
            <person name="Ferreira P."/>
            <person name="Barriuso J."/>
            <person name="Kellner H."/>
            <person name="Castanera R."/>
            <person name="Alfaro M."/>
            <person name="Ramirez L."/>
            <person name="Pisabarro A.G."/>
            <person name="Kuo A."/>
            <person name="Tritt A."/>
            <person name="Lipzen A."/>
            <person name="He G."/>
            <person name="Yan M."/>
            <person name="Ng V."/>
            <person name="Cullen D."/>
            <person name="Martin F."/>
            <person name="Rosso M.-N."/>
            <person name="Henrissat B."/>
            <person name="Hibbett D."/>
            <person name="Martinez A.T."/>
            <person name="Grigoriev I.V."/>
        </authorList>
    </citation>
    <scope>NUCLEOTIDE SEQUENCE</scope>
    <source>
        <strain evidence="3">MF-IS2</strain>
    </source>
</reference>
<dbReference type="OrthoDB" id="3246510at2759"/>
<feature type="region of interest" description="Disordered" evidence="2">
    <location>
        <begin position="962"/>
        <end position="1031"/>
    </location>
</feature>
<feature type="region of interest" description="Disordered" evidence="2">
    <location>
        <begin position="1"/>
        <end position="66"/>
    </location>
</feature>
<feature type="coiled-coil region" evidence="1">
    <location>
        <begin position="336"/>
        <end position="384"/>
    </location>
</feature>
<keyword evidence="1" id="KW-0175">Coiled coil</keyword>
<feature type="coiled-coil region" evidence="1">
    <location>
        <begin position="138"/>
        <end position="287"/>
    </location>
</feature>
<feature type="region of interest" description="Disordered" evidence="2">
    <location>
        <begin position="1050"/>
        <end position="1081"/>
    </location>
</feature>
<evidence type="ECO:0000256" key="2">
    <source>
        <dbReference type="SAM" id="MobiDB-lite"/>
    </source>
</evidence>
<sequence>MPAFSNPFTKIVHEAQTAPARPNRGEHVGKTAEGVFGKERRAFDLSLQTPQKRPRPFQTPGRDTVSTLSPYVNLLNGPKLGSTPAPQFRSRDFQRPMTPRQLSSSPVQEQWLHNELAIAVGLQGKQKPFRNSPDESAIEELKDVYRSLSDQTRQAENLRYQNISLRNARENLARQHEQTTQELEVMKTGMGEATGKISTLQSQLERTDATLNAKSQELSESCEVAKAKTEENSELSKRLEVLTLEMEEVRGAYSQEVAKGEVMMARTKEANRRIQELVTAYEALEQGLHDLGQSQDAYRRLVDETSKDVSAVRQFSSEANAKISSLVDGGSNKELLSNAKTVIAELKDELADSRRVNDLLRDKLHHTSTQLADVANRARELEDEKREVWGHTLQTNSRNAELQESLITSGASQITHYSKKIEELTSRLRVYEEEGMVILARSAELEAKMTQVSKQNDEQEAELVTLRPLRLEKVQLQVEIADLTRKLADEAASRAKIHVRLEDSKDALISVEKELLVVRTQLQDAVDSRREVASELSSLKISHKGLEINLSSARDAFVVREKDLQARYETQLSELQDMVHKRDQEITALQTKRESGEDLREQLRAALSQEQAMSTRLQQELKETSIREAMAVGKVDIYEARTTHLTREVELREEMLRQLNSKVISTQERYEVQASTLRLTKDDLANTQERLLSTHTNHEAAIGALRVEIAVLQEQKSSLSLTLDGTRQEMKVQEDAFAKQLNELQTTVATQKADLQRVNGERDKCLVAAEKKTMKIKQREEELVGKITQLEGVVATNASKHEEACRIRALEQNRILELSAQVAALEKGEEEIVERQKALLERYRAGDLSDVEKDFVSLLFQHAQDLHEQAAVAKDNEIKRRDAMLFSLQARITELESSLVYTFQPADVEPNPSTILNLKESPPANIGVDPPPGARDAVSPPAGMNVPLIPLGAISPHYSVDGHGLFSSQMPSELSTPPQSPQQSSAKEIAVSFVRLSNEESEGDDSHTGNVSLKRAAENARVEGAASKKRSVVHISVSTTLTKIPQRITAMKKANQEGAKISAQAPEQSVRGRQRRKKGTT</sequence>
<organism evidence="3 4">
    <name type="scientific">Macrolepiota fuliginosa MF-IS2</name>
    <dbReference type="NCBI Taxonomy" id="1400762"/>
    <lineage>
        <taxon>Eukaryota</taxon>
        <taxon>Fungi</taxon>
        <taxon>Dikarya</taxon>
        <taxon>Basidiomycota</taxon>
        <taxon>Agaricomycotina</taxon>
        <taxon>Agaricomycetes</taxon>
        <taxon>Agaricomycetidae</taxon>
        <taxon>Agaricales</taxon>
        <taxon>Agaricineae</taxon>
        <taxon>Agaricaceae</taxon>
        <taxon>Macrolepiota</taxon>
    </lineage>
</organism>
<accession>A0A9P5XJH4</accession>
<feature type="compositionally biased region" description="Basic residues" evidence="2">
    <location>
        <begin position="1072"/>
        <end position="1081"/>
    </location>
</feature>
<comment type="caution">
    <text evidence="3">The sequence shown here is derived from an EMBL/GenBank/DDBJ whole genome shotgun (WGS) entry which is preliminary data.</text>
</comment>
<gene>
    <name evidence="3" type="ORF">P691DRAFT_773695</name>
</gene>
<dbReference type="Proteomes" id="UP000807342">
    <property type="component" value="Unassembled WGS sequence"/>
</dbReference>
<protein>
    <submittedName>
        <fullName evidence="3">Uncharacterized protein</fullName>
    </submittedName>
</protein>
<evidence type="ECO:0000256" key="1">
    <source>
        <dbReference type="SAM" id="Coils"/>
    </source>
</evidence>
<evidence type="ECO:0000313" key="4">
    <source>
        <dbReference type="Proteomes" id="UP000807342"/>
    </source>
</evidence>
<feature type="compositionally biased region" description="Basic and acidic residues" evidence="2">
    <location>
        <begin position="23"/>
        <end position="43"/>
    </location>
</feature>
<proteinExistence type="predicted"/>
<name>A0A9P5XJH4_9AGAR</name>
<feature type="coiled-coil region" evidence="1">
    <location>
        <begin position="414"/>
        <end position="462"/>
    </location>
</feature>
<evidence type="ECO:0000313" key="3">
    <source>
        <dbReference type="EMBL" id="KAF9450695.1"/>
    </source>
</evidence>
<keyword evidence="4" id="KW-1185">Reference proteome</keyword>
<dbReference type="AlphaFoldDB" id="A0A9P5XJH4"/>